<comment type="caution">
    <text evidence="6">The sequence shown here is derived from an EMBL/GenBank/DDBJ whole genome shotgun (WGS) entry which is preliminary data.</text>
</comment>
<dbReference type="InterPro" id="IPR029510">
    <property type="entry name" value="Ald_DH_CS_GLU"/>
</dbReference>
<dbReference type="AlphaFoldDB" id="A0A2Y9BEN5"/>
<sequence length="485" mass="52905">MNMLINGEWVESADKETIDVTNPYTGELLDTVPAAGKADVDFAIQSAVEGQKIWYRHNIRERAGILRRFLELVKENRDLLARTLTLETGKPVFDSYGEIDSVYMTFESAIEIVKHQYGKTMPMGIEGGYDDDLQVTVHEPLGVIACIVPFNFPAALWAFKAGPALMAGNAVVVKPATSNPLCVLKLMGLLAEAGVTPQAVQCLTGRGSLVGNWIVENPMIAQVNLTGGVKAGIEIARKAAENLTDYKFELGGNDPLIICADCDMDLAVNEAGDKTRNAGQCCSGAKRFIVHKSVKEEFVRRLIEERLKTIKTGDLLDMETDYGTLISPEAAAEVENQVQHTILQGARLVYGGKREGAFFEPTVLDHVTVDMDIARDMEVFGPLFPIIEFDTLDEAIEIAEASHYGLSAGVITNNLQDAMKVAGALKSGMVAVNGSGGFRAQELPFGGGKKMSGNSRECMSSVLEEVTQEKSIIFRYAMKKYNEYK</sequence>
<reference evidence="6 7" key="1">
    <citation type="submission" date="2018-05" db="EMBL/GenBank/DDBJ databases">
        <title>The Hungate 1000. A catalogue of reference genomes from the rumen microbiome.</title>
        <authorList>
            <person name="Kelly W."/>
        </authorList>
    </citation>
    <scope>NUCLEOTIDE SEQUENCE [LARGE SCALE GENOMIC DNA]</scope>
    <source>
        <strain evidence="6 7">NLAE-zl-C242</strain>
    </source>
</reference>
<dbReference type="InterPro" id="IPR016161">
    <property type="entry name" value="Ald_DH/histidinol_DH"/>
</dbReference>
<keyword evidence="7" id="KW-1185">Reference proteome</keyword>
<dbReference type="Pfam" id="PF00171">
    <property type="entry name" value="Aldedh"/>
    <property type="match status" value="1"/>
</dbReference>
<dbReference type="FunFam" id="3.40.605.10:FF:000007">
    <property type="entry name" value="NAD/NADP-dependent betaine aldehyde dehydrogenase"/>
    <property type="match status" value="1"/>
</dbReference>
<dbReference type="Gene3D" id="3.40.605.10">
    <property type="entry name" value="Aldehyde Dehydrogenase, Chain A, domain 1"/>
    <property type="match status" value="1"/>
</dbReference>
<dbReference type="EMBL" id="QGDL01000008">
    <property type="protein sequence ID" value="PWJ28607.1"/>
    <property type="molecule type" value="Genomic_DNA"/>
</dbReference>
<feature type="active site" evidence="3">
    <location>
        <position position="249"/>
    </location>
</feature>
<evidence type="ECO:0000256" key="4">
    <source>
        <dbReference type="RuleBase" id="RU003345"/>
    </source>
</evidence>
<evidence type="ECO:0000256" key="3">
    <source>
        <dbReference type="PROSITE-ProRule" id="PRU10007"/>
    </source>
</evidence>
<feature type="domain" description="Aldehyde dehydrogenase" evidence="5">
    <location>
        <begin position="9"/>
        <end position="472"/>
    </location>
</feature>
<protein>
    <submittedName>
        <fullName evidence="6">Succinate-semialdehyde dehydrogenase/glutarate-semialdehyde dehydrogenase</fullName>
    </submittedName>
</protein>
<dbReference type="PROSITE" id="PS00687">
    <property type="entry name" value="ALDEHYDE_DEHYDR_GLU"/>
    <property type="match status" value="1"/>
</dbReference>
<dbReference type="InterPro" id="IPR015590">
    <property type="entry name" value="Aldehyde_DH_dom"/>
</dbReference>
<dbReference type="Proteomes" id="UP000245845">
    <property type="component" value="Unassembled WGS sequence"/>
</dbReference>
<evidence type="ECO:0000259" key="5">
    <source>
        <dbReference type="Pfam" id="PF00171"/>
    </source>
</evidence>
<dbReference type="GO" id="GO:0016620">
    <property type="term" value="F:oxidoreductase activity, acting on the aldehyde or oxo group of donors, NAD or NADP as acceptor"/>
    <property type="evidence" value="ECO:0007669"/>
    <property type="project" value="InterPro"/>
</dbReference>
<dbReference type="SUPFAM" id="SSF53720">
    <property type="entry name" value="ALDH-like"/>
    <property type="match status" value="1"/>
</dbReference>
<dbReference type="Gene3D" id="3.40.309.10">
    <property type="entry name" value="Aldehyde Dehydrogenase, Chain A, domain 2"/>
    <property type="match status" value="1"/>
</dbReference>
<organism evidence="6 7">
    <name type="scientific">Faecalicatena orotica</name>
    <dbReference type="NCBI Taxonomy" id="1544"/>
    <lineage>
        <taxon>Bacteria</taxon>
        <taxon>Bacillati</taxon>
        <taxon>Bacillota</taxon>
        <taxon>Clostridia</taxon>
        <taxon>Lachnospirales</taxon>
        <taxon>Lachnospiraceae</taxon>
        <taxon>Faecalicatena</taxon>
    </lineage>
</organism>
<dbReference type="InterPro" id="IPR016163">
    <property type="entry name" value="Ald_DH_C"/>
</dbReference>
<gene>
    <name evidence="6" type="ORF">A8806_108122</name>
</gene>
<accession>A0A2Y9BEN5</accession>
<evidence type="ECO:0000313" key="6">
    <source>
        <dbReference type="EMBL" id="PWJ28607.1"/>
    </source>
</evidence>
<comment type="similarity">
    <text evidence="1 4">Belongs to the aldehyde dehydrogenase family.</text>
</comment>
<dbReference type="PANTHER" id="PTHR11699">
    <property type="entry name" value="ALDEHYDE DEHYDROGENASE-RELATED"/>
    <property type="match status" value="1"/>
</dbReference>
<evidence type="ECO:0000313" key="7">
    <source>
        <dbReference type="Proteomes" id="UP000245845"/>
    </source>
</evidence>
<evidence type="ECO:0000256" key="2">
    <source>
        <dbReference type="ARBA" id="ARBA00023002"/>
    </source>
</evidence>
<name>A0A2Y9BEN5_9FIRM</name>
<dbReference type="OrthoDB" id="9762913at2"/>
<proteinExistence type="inferred from homology"/>
<dbReference type="InterPro" id="IPR016162">
    <property type="entry name" value="Ald_DH_N"/>
</dbReference>
<dbReference type="RefSeq" id="WP_109731789.1">
    <property type="nucleotide sequence ID" value="NZ_BAAACK010000003.1"/>
</dbReference>
<keyword evidence="2 4" id="KW-0560">Oxidoreductase</keyword>
<evidence type="ECO:0000256" key="1">
    <source>
        <dbReference type="ARBA" id="ARBA00009986"/>
    </source>
</evidence>